<keyword evidence="7" id="KW-1185">Reference proteome</keyword>
<dbReference type="Proteomes" id="UP000053660">
    <property type="component" value="Unassembled WGS sequence"/>
</dbReference>
<dbReference type="InterPro" id="IPR029448">
    <property type="entry name" value="FANCD2"/>
</dbReference>
<dbReference type="GO" id="GO:0036297">
    <property type="term" value="P:interstrand cross-link repair"/>
    <property type="evidence" value="ECO:0007669"/>
    <property type="project" value="TreeGrafter"/>
</dbReference>
<evidence type="ECO:0000256" key="2">
    <source>
        <dbReference type="ARBA" id="ARBA00022499"/>
    </source>
</evidence>
<evidence type="ECO:0000313" key="6">
    <source>
        <dbReference type="EMBL" id="KHJ79657.1"/>
    </source>
</evidence>
<proteinExistence type="inferred from homology"/>
<organism evidence="6 7">
    <name type="scientific">Oesophagostomum dentatum</name>
    <name type="common">Nodular worm</name>
    <dbReference type="NCBI Taxonomy" id="61180"/>
    <lineage>
        <taxon>Eukaryota</taxon>
        <taxon>Metazoa</taxon>
        <taxon>Ecdysozoa</taxon>
        <taxon>Nematoda</taxon>
        <taxon>Chromadorea</taxon>
        <taxon>Rhabditida</taxon>
        <taxon>Rhabditina</taxon>
        <taxon>Rhabditomorpha</taxon>
        <taxon>Strongyloidea</taxon>
        <taxon>Strongylidae</taxon>
        <taxon>Oesophagostomum</taxon>
    </lineage>
</organism>
<dbReference type="GO" id="GO:1990918">
    <property type="term" value="P:double-strand break repair involved in meiotic recombination"/>
    <property type="evidence" value="ECO:0007669"/>
    <property type="project" value="TreeGrafter"/>
</dbReference>
<gene>
    <name evidence="6" type="ORF">OESDEN_20691</name>
</gene>
<dbReference type="GO" id="GO:0031573">
    <property type="term" value="P:mitotic intra-S DNA damage checkpoint signaling"/>
    <property type="evidence" value="ECO:0007669"/>
    <property type="project" value="TreeGrafter"/>
</dbReference>
<comment type="similarity">
    <text evidence="5">Belongs to the Fanconi anemia protein FANCD2 family.</text>
</comment>
<dbReference type="GO" id="GO:0070182">
    <property type="term" value="F:DNA polymerase binding"/>
    <property type="evidence" value="ECO:0007669"/>
    <property type="project" value="TreeGrafter"/>
</dbReference>
<evidence type="ECO:0000313" key="7">
    <source>
        <dbReference type="Proteomes" id="UP000053660"/>
    </source>
</evidence>
<dbReference type="OrthoDB" id="27031at2759"/>
<keyword evidence="3" id="KW-0832">Ubl conjugation</keyword>
<evidence type="ECO:0000256" key="1">
    <source>
        <dbReference type="ARBA" id="ARBA00004123"/>
    </source>
</evidence>
<comment type="subcellular location">
    <subcellularLocation>
        <location evidence="1">Nucleus</location>
    </subcellularLocation>
</comment>
<evidence type="ECO:0000256" key="4">
    <source>
        <dbReference type="ARBA" id="ARBA00023242"/>
    </source>
</evidence>
<dbReference type="AlphaFoldDB" id="A0A0B1S843"/>
<protein>
    <submittedName>
        <fullName evidence="6">Uncharacterized protein</fullName>
    </submittedName>
</protein>
<dbReference type="PANTHER" id="PTHR32086:SF0">
    <property type="entry name" value="FANCONI ANEMIA GROUP D2 PROTEIN"/>
    <property type="match status" value="1"/>
</dbReference>
<keyword evidence="4" id="KW-0539">Nucleus</keyword>
<evidence type="ECO:0000256" key="3">
    <source>
        <dbReference type="ARBA" id="ARBA00022843"/>
    </source>
</evidence>
<dbReference type="GO" id="GO:0000793">
    <property type="term" value="C:condensed chromosome"/>
    <property type="evidence" value="ECO:0007669"/>
    <property type="project" value="TreeGrafter"/>
</dbReference>
<keyword evidence="2" id="KW-1017">Isopeptide bond</keyword>
<dbReference type="EMBL" id="KN603900">
    <property type="protein sequence ID" value="KHJ79657.1"/>
    <property type="molecule type" value="Genomic_DNA"/>
</dbReference>
<dbReference type="GO" id="GO:0007129">
    <property type="term" value="P:homologous chromosome pairing at meiosis"/>
    <property type="evidence" value="ECO:0007669"/>
    <property type="project" value="TreeGrafter"/>
</dbReference>
<dbReference type="PANTHER" id="PTHR32086">
    <property type="entry name" value="FANCONI ANEMIA GROUP D2 PROTEIN"/>
    <property type="match status" value="1"/>
</dbReference>
<sequence>MTLLERALIEEESERSAGSEAEKTIYEYLIDMCEVVPNVTVAMALLDCAATIQSPREELSNRLARNTLEFLRKEWVDKEGKPIKGAVLTSAVRKLLGHYLNLRPVNYRLCAIQWILAKKLADLVPHDERRKSKVYEQESDDPDLGDKETKQIFACFTSLVKVLLRCLVYICTFRGTFGTIYKVLFVAMNDALANDVLQPSGTILRKPSAQECLRTWNIAAGCVSLFGLMLRVRELRSTSLLVAAIKEGRRFLALMCNKKTVLYQLDSYSSSSFMHLLEDKARLATVTENVVEIIKSVQIGNRNFQNICVHAKVMSQY</sequence>
<accession>A0A0B1S843</accession>
<reference evidence="6 7" key="1">
    <citation type="submission" date="2014-03" db="EMBL/GenBank/DDBJ databases">
        <title>Draft genome of the hookworm Oesophagostomum dentatum.</title>
        <authorList>
            <person name="Mitreva M."/>
        </authorList>
    </citation>
    <scope>NUCLEOTIDE SEQUENCE [LARGE SCALE GENOMIC DNA]</scope>
    <source>
        <strain evidence="6 7">OD-Hann</strain>
    </source>
</reference>
<dbReference type="GO" id="GO:0005634">
    <property type="term" value="C:nucleus"/>
    <property type="evidence" value="ECO:0007669"/>
    <property type="project" value="UniProtKB-SubCell"/>
</dbReference>
<name>A0A0B1S843_OESDE</name>
<evidence type="ECO:0000256" key="5">
    <source>
        <dbReference type="ARBA" id="ARBA00093456"/>
    </source>
</evidence>